<evidence type="ECO:0000313" key="3">
    <source>
        <dbReference type="EMBL" id="OBT99358.1"/>
    </source>
</evidence>
<dbReference type="PANTHER" id="PTHR34987:SF4">
    <property type="entry name" value="ALPHA-L-RHAMNOSIDASE C-TERMINAL DOMAIN-CONTAINING PROTEIN"/>
    <property type="match status" value="1"/>
</dbReference>
<accession>A0A1B8GU44</accession>
<organism evidence="3 4">
    <name type="scientific">Pseudogymnoascus verrucosus</name>
    <dbReference type="NCBI Taxonomy" id="342668"/>
    <lineage>
        <taxon>Eukaryota</taxon>
        <taxon>Fungi</taxon>
        <taxon>Dikarya</taxon>
        <taxon>Ascomycota</taxon>
        <taxon>Pezizomycotina</taxon>
        <taxon>Leotiomycetes</taxon>
        <taxon>Thelebolales</taxon>
        <taxon>Thelebolaceae</taxon>
        <taxon>Pseudogymnoascus</taxon>
    </lineage>
</organism>
<dbReference type="PRINTS" id="PR00111">
    <property type="entry name" value="ABHYDROLASE"/>
</dbReference>
<dbReference type="InterPro" id="IPR029058">
    <property type="entry name" value="AB_hydrolase_fold"/>
</dbReference>
<dbReference type="SUPFAM" id="SSF53474">
    <property type="entry name" value="alpha/beta-Hydrolases"/>
    <property type="match status" value="1"/>
</dbReference>
<dbReference type="Gene3D" id="1.50.10.10">
    <property type="match status" value="1"/>
</dbReference>
<dbReference type="InterPro" id="IPR008928">
    <property type="entry name" value="6-hairpin_glycosidase_sf"/>
</dbReference>
<dbReference type="EMBL" id="KV460213">
    <property type="protein sequence ID" value="OBT99358.1"/>
    <property type="molecule type" value="Genomic_DNA"/>
</dbReference>
<name>A0A1B8GU44_9PEZI</name>
<feature type="signal peptide" evidence="1">
    <location>
        <begin position="1"/>
        <end position="29"/>
    </location>
</feature>
<dbReference type="InterPro" id="IPR000073">
    <property type="entry name" value="AB_hydrolase_1"/>
</dbReference>
<dbReference type="PANTHER" id="PTHR34987">
    <property type="entry name" value="C, PUTATIVE (AFU_ORTHOLOGUE AFUA_3G02880)-RELATED"/>
    <property type="match status" value="1"/>
</dbReference>
<dbReference type="InterPro" id="IPR012341">
    <property type="entry name" value="6hp_glycosidase-like_sf"/>
</dbReference>
<dbReference type="STRING" id="342668.A0A1B8GU44"/>
<dbReference type="GeneID" id="28836142"/>
<feature type="chain" id="PRO_5008609122" description="AB hydrolase-1 domain-containing protein" evidence="1">
    <location>
        <begin position="30"/>
        <end position="1118"/>
    </location>
</feature>
<dbReference type="RefSeq" id="XP_018133091.1">
    <property type="nucleotide sequence ID" value="XM_018272261.2"/>
</dbReference>
<dbReference type="GO" id="GO:0003824">
    <property type="term" value="F:catalytic activity"/>
    <property type="evidence" value="ECO:0007669"/>
    <property type="project" value="UniProtKB-ARBA"/>
</dbReference>
<dbReference type="Pfam" id="PF00561">
    <property type="entry name" value="Abhydrolase_1"/>
    <property type="match status" value="1"/>
</dbReference>
<evidence type="ECO:0000259" key="2">
    <source>
        <dbReference type="Pfam" id="PF00561"/>
    </source>
</evidence>
<proteinExistence type="predicted"/>
<keyword evidence="4" id="KW-1185">Reference proteome</keyword>
<dbReference type="GO" id="GO:0005975">
    <property type="term" value="P:carbohydrate metabolic process"/>
    <property type="evidence" value="ECO:0007669"/>
    <property type="project" value="InterPro"/>
</dbReference>
<dbReference type="Gene3D" id="3.40.50.1820">
    <property type="entry name" value="alpha/beta hydrolase"/>
    <property type="match status" value="1"/>
</dbReference>
<dbReference type="OrthoDB" id="10036721at2759"/>
<feature type="domain" description="AB hydrolase-1" evidence="2">
    <location>
        <begin position="855"/>
        <end position="993"/>
    </location>
</feature>
<protein>
    <recommendedName>
        <fullName evidence="2">AB hydrolase-1 domain-containing protein</fullName>
    </recommendedName>
</protein>
<evidence type="ECO:0000313" key="4">
    <source>
        <dbReference type="Proteomes" id="UP000091956"/>
    </source>
</evidence>
<dbReference type="Proteomes" id="UP000091956">
    <property type="component" value="Unassembled WGS sequence"/>
</dbReference>
<gene>
    <name evidence="3" type="ORF">VE01_02756</name>
</gene>
<reference evidence="3 4" key="1">
    <citation type="submission" date="2016-03" db="EMBL/GenBank/DDBJ databases">
        <title>Comparative genomics of Pseudogymnoascus destructans, the fungus causing white-nose syndrome of bats.</title>
        <authorList>
            <person name="Palmer J.M."/>
            <person name="Drees K.P."/>
            <person name="Foster J.T."/>
            <person name="Lindner D.L."/>
        </authorList>
    </citation>
    <scope>NUCLEOTIDE SEQUENCE [LARGE SCALE GENOMIC DNA]</scope>
    <source>
        <strain evidence="3 4">UAMH 10579</strain>
    </source>
</reference>
<dbReference type="Gene3D" id="2.60.120.560">
    <property type="entry name" value="Exo-inulinase, domain 1"/>
    <property type="match status" value="1"/>
</dbReference>
<sequence length="1118" mass="121363">MASIMFSQRTLYRHKFWAILFTLISVVACERDSSYISQKQFAPVGIALGNSPSWNTTKGGSFQLTPSTPIATLDYGTEAAGYPFFAVSSVTGRVQIEVKYSEEFNGLLANFSDGPLPFNIGLSNSYRVETFQVTKSGYLEAFLLQGGQRWQSIRLLTEGAITFSSVGFVPSVPILDIDHIPGQFKCDDDRLNNIWRLGAKASTMSCIGQGSQKAMWQVNPTGASIRGMRSGLSAKGAFLKDYTLEFDARIERGGIGWVVAHPLASPAKGIQLNLVGNLPPSTSFVNTNTSLTPANSVVLGYGYSIVNVTTLTSYLLDTFQTPFSIEENTWYKVLTVLTGGQYLYVSIEGTQVFNVSLNSYYTGGAAIPTRGSFGFGGWQDQWGTIRNVTVTDTTNGTTIYHNPMTDSSSVIAEYGVHSNYAPICLDGPKRDRLAWLGDFYHTVRVVGASTARHDLIKGTLSYFLSWQTPTGLLPYAIPISYSPSIAYSAFANGAGGQLFGYEIWGVILADYQIPGLLSFTNYIALSNDLDYARTTWSQWQLQIGWLLSQIDGSTNLLSLGNAFLGPGIAGSAVNCALVQALDTSAQVATAINDTQSASRYFTAATNLAAAVNKNLWNPTLGVYALAIDSPSDYSVSACGFCITSGTANASQATAFLSAMETLRLGPGYKDSTKSNSLDATVNISPNTNGFLLGALLSQSPVQRNITGISSVAKDLLYSLWGAMLADKRTSTGASWEYLSVAGTPGLGLFTSLSHPWGGAPTYLLTEWVAGIRPAAGRHRIFLHRDFIMKLYSQVLVLLGLVCCAIAATASQSNSVNGLDFVYPYPVKSYRFTSQRKKLTMSYMDVSPKGTSKGNIVLLHGKNFCGATWIATIKVLVEDGYRVVVPDQVGFCKSTKPSEYQFTLEALATNTNGLLHEIGITNATIMGHSMGGMLAGRYALMFPTETYRLVMVDPLGLENWFALGVPYQIPDASYLTELATTYTSIRNYQQATYYSGTWEDSYDVWVYMLLSIYEGPLGDHFAWNMAATTDMVFTQPIIYELPNLKMESLLVVGGKDNTAIGKAWAPDAVKPLLGQYEILGKQVSAQIPGCTLVEFPDLGHSPQIQDPDSFHAALLNWLP</sequence>
<reference evidence="4" key="2">
    <citation type="journal article" date="2018" name="Nat. Commun.">
        <title>Extreme sensitivity to ultraviolet light in the fungal pathogen causing white-nose syndrome of bats.</title>
        <authorList>
            <person name="Palmer J.M."/>
            <person name="Drees K.P."/>
            <person name="Foster J.T."/>
            <person name="Lindner D.L."/>
        </authorList>
    </citation>
    <scope>NUCLEOTIDE SEQUENCE [LARGE SCALE GENOMIC DNA]</scope>
    <source>
        <strain evidence="4">UAMH 10579</strain>
    </source>
</reference>
<dbReference type="SUPFAM" id="SSF48208">
    <property type="entry name" value="Six-hairpin glycosidases"/>
    <property type="match status" value="1"/>
</dbReference>
<evidence type="ECO:0000256" key="1">
    <source>
        <dbReference type="SAM" id="SignalP"/>
    </source>
</evidence>
<keyword evidence="1" id="KW-0732">Signal</keyword>
<dbReference type="AlphaFoldDB" id="A0A1B8GU44"/>